<comment type="caution">
    <text evidence="1">The sequence shown here is derived from an EMBL/GenBank/DDBJ whole genome shotgun (WGS) entry which is preliminary data.</text>
</comment>
<keyword evidence="2" id="KW-1185">Reference proteome</keyword>
<dbReference type="EMBL" id="JAPFFF010000016">
    <property type="protein sequence ID" value="KAK8865042.1"/>
    <property type="molecule type" value="Genomic_DNA"/>
</dbReference>
<dbReference type="InterPro" id="IPR011333">
    <property type="entry name" value="SKP1/BTB/POZ_sf"/>
</dbReference>
<dbReference type="Gene3D" id="3.30.710.10">
    <property type="entry name" value="Potassium Channel Kv1.1, Chain A"/>
    <property type="match status" value="1"/>
</dbReference>
<evidence type="ECO:0000313" key="1">
    <source>
        <dbReference type="EMBL" id="KAK8865042.1"/>
    </source>
</evidence>
<proteinExistence type="predicted"/>
<evidence type="ECO:0000313" key="2">
    <source>
        <dbReference type="Proteomes" id="UP001470230"/>
    </source>
</evidence>
<protein>
    <submittedName>
        <fullName evidence="1">Uncharacterized protein</fullName>
    </submittedName>
</protein>
<reference evidence="1 2" key="1">
    <citation type="submission" date="2024-04" db="EMBL/GenBank/DDBJ databases">
        <title>Tritrichomonas musculus Genome.</title>
        <authorList>
            <person name="Alves-Ferreira E."/>
            <person name="Grigg M."/>
            <person name="Lorenzi H."/>
            <person name="Galac M."/>
        </authorList>
    </citation>
    <scope>NUCLEOTIDE SEQUENCE [LARGE SCALE GENOMIC DNA]</scope>
    <source>
        <strain evidence="1 2">EAF2021</strain>
    </source>
</reference>
<organism evidence="1 2">
    <name type="scientific">Tritrichomonas musculus</name>
    <dbReference type="NCBI Taxonomy" id="1915356"/>
    <lineage>
        <taxon>Eukaryota</taxon>
        <taxon>Metamonada</taxon>
        <taxon>Parabasalia</taxon>
        <taxon>Tritrichomonadida</taxon>
        <taxon>Tritrichomonadidae</taxon>
        <taxon>Tritrichomonas</taxon>
    </lineage>
</organism>
<sequence>MNLIYIEENISFDVFEQFISSINMKEIEITDNNYEAFYYLSCKYKFPELKKEIKDFIKIRPDIETIIKHLSQSGNSKPKTADQPDFLTEEIIAKNLDFSISSGLLNKAPINILLRILNSPKREIKNDKLFFQFGITIFKDASKSEDEEEIENLSILPSCLDFCILTSSEIEDLIQL</sequence>
<gene>
    <name evidence="1" type="ORF">M9Y10_010572</name>
</gene>
<dbReference type="Proteomes" id="UP001470230">
    <property type="component" value="Unassembled WGS sequence"/>
</dbReference>
<name>A0ABR2IL63_9EUKA</name>
<accession>A0ABR2IL63</accession>